<feature type="site" description="Contributes to catalysis" evidence="15">
    <location>
        <position position="914"/>
    </location>
</feature>
<dbReference type="Gene3D" id="6.10.250.1550">
    <property type="match status" value="1"/>
</dbReference>
<keyword evidence="7 14" id="KW-0862">Zinc</keyword>
<proteinExistence type="inferred from homology"/>
<feature type="coiled-coil region" evidence="16">
    <location>
        <begin position="109"/>
        <end position="176"/>
    </location>
</feature>
<feature type="region of interest" description="Disordered" evidence="17">
    <location>
        <begin position="1005"/>
        <end position="1030"/>
    </location>
</feature>
<dbReference type="GeneTree" id="ENSGT00940000160534"/>
<feature type="compositionally biased region" description="Basic and acidic residues" evidence="17">
    <location>
        <begin position="1012"/>
        <end position="1021"/>
    </location>
</feature>
<dbReference type="GO" id="GO:0000122">
    <property type="term" value="P:negative regulation of transcription by RNA polymerase II"/>
    <property type="evidence" value="ECO:0007669"/>
    <property type="project" value="InterPro"/>
</dbReference>
<evidence type="ECO:0000256" key="4">
    <source>
        <dbReference type="ARBA" id="ARBA00022491"/>
    </source>
</evidence>
<feature type="domain" description="Histone deacetylase glutamine rich N-terminal" evidence="19">
    <location>
        <begin position="66"/>
        <end position="163"/>
    </location>
</feature>
<reference evidence="20 21" key="1">
    <citation type="journal article" date="2005" name="Nature">
        <title>Initial sequence of the chimpanzee genome and comparison with the human genome.</title>
        <authorList>
            <consortium name="Chimpanzee sequencing and analysis consortium"/>
        </authorList>
    </citation>
    <scope>NUCLEOTIDE SEQUENCE [LARGE SCALE GENOMIC DNA]</scope>
</reference>
<keyword evidence="4 12" id="KW-0678">Repressor</keyword>
<keyword evidence="6 12" id="KW-0378">Hydrolase</keyword>
<evidence type="ECO:0000256" key="10">
    <source>
        <dbReference type="ARBA" id="ARBA00023163"/>
    </source>
</evidence>
<dbReference type="Pfam" id="PF12203">
    <property type="entry name" value="HDAC4_Gln"/>
    <property type="match status" value="1"/>
</dbReference>
<dbReference type="Pfam" id="PF00850">
    <property type="entry name" value="Hist_deacetyl"/>
    <property type="match status" value="1"/>
</dbReference>
<feature type="compositionally biased region" description="Polar residues" evidence="17">
    <location>
        <begin position="327"/>
        <end position="339"/>
    </location>
</feature>
<evidence type="ECO:0000256" key="6">
    <source>
        <dbReference type="ARBA" id="ARBA00022801"/>
    </source>
</evidence>
<evidence type="ECO:0000313" key="22">
    <source>
        <dbReference type="VGNC" id="VGNC:9316"/>
    </source>
</evidence>
<evidence type="ECO:0000313" key="21">
    <source>
        <dbReference type="Proteomes" id="UP000002277"/>
    </source>
</evidence>
<keyword evidence="10 12" id="KW-0804">Transcription</keyword>
<reference evidence="20" key="3">
    <citation type="submission" date="2025-09" db="UniProtKB">
        <authorList>
            <consortium name="Ensembl"/>
        </authorList>
    </citation>
    <scope>IDENTIFICATION</scope>
</reference>
<sequence length="1030" mass="111367">GPSPNSDGMSGREPSLEILPRTSLHSIPVTVEVKPVLPRAMPSSMGGGGGGSPSPVELRGALVGSVDPTLREQQLQQELLALKQQQQLQKQLLFAEFQKQHDHLTRQHEVQLQKHLKQQQEMLAAKQQQEMLAAKRQQELEQQRQREQQRQEELEKQRLEQQLLILRNKEKSKESAIASTEVKLRLQEFLLSKSKEPTPGGLNHSLPQHPKCWGAHHASLDQSSPPQSGPPGTPPSYKLPLPGPYDSRDDFPLRKTASEPNLKVRSRLKQKVAERRSSPLLRRKDGTVISTFKKRAVEITGAGPGASSVCNSAPGSGPSSPNSSHSTIAENGFTGSVPNIPTEMLPQHRALPLDSSPNQFSLYTSPSLPNISLGLQATVTVTNSHLTASPKLSTQQEAERQALQSLRQGGTLTGKFMSTSSIPGCLLGVALEGDGSPHGHASLLQHVLLLEQARQQSTLIAVPLHGQSPLVTGERVATSMRTVGKLPRHRPLSRTQSSPLPQSPQALQQLVMQQQHQQFLEKQKQQQLQLGKILTKTGELPRQPTTHPEETEEELTEQQEVLLGEGALTMPREGSTESESTQEDLEEEDEEEDGEEEEDCIQVKDEEGESGAEEGPDLEEPGAGYKKLFSDAQPLQPLQVYQAPLSLATVPHQALGRTQSSPAAPGGMKSPPDQPVKHLFTTGEPQSARRCYAVLPCGGIGVDSDTVWNEMHSSSAVRMAVGCLLELAFKVAAGELKAIHSHVSALDLCPRPFLSLAITAKLLQQKLNVGKVLIVDWDIHHGNGTQQAFYNDPSVLYISLHRYDNGNFFPGSGAPEEVGGGPGVGYNVNVAWTGGVDPPIGDVEYLTAFRTVVMPIAHEFSPDVVLVSAGFDAVEGHLSPLGGYSVTARCFGHLTRQLMTLAGGRVVLALEGGHDLTAICDASEACVSALLSVELQPLDEAVLQQKPNINAVATLEKVIEIQSKHWSCVQKFAAGLGRSLREAQAGETEEAETVSAMALLSVGAEQAQAAAAREHSPRPAEEPMEQEPAL</sequence>
<feature type="region of interest" description="Disordered" evidence="17">
    <location>
        <begin position="480"/>
        <end position="503"/>
    </location>
</feature>
<dbReference type="VGNC" id="VGNC:9316">
    <property type="gene designation" value="HDAC5"/>
</dbReference>
<dbReference type="PANTHER" id="PTHR45364">
    <property type="entry name" value="HISTONE DEACETYLASE 9-RELATED"/>
    <property type="match status" value="1"/>
</dbReference>
<dbReference type="EMBL" id="AACZ04050583">
    <property type="status" value="NOT_ANNOTATED_CDS"/>
    <property type="molecule type" value="Genomic_DNA"/>
</dbReference>
<evidence type="ECO:0000256" key="2">
    <source>
        <dbReference type="ARBA" id="ARBA00007738"/>
    </source>
</evidence>
<evidence type="ECO:0000256" key="11">
    <source>
        <dbReference type="ARBA" id="ARBA00023242"/>
    </source>
</evidence>
<dbReference type="InterPro" id="IPR023696">
    <property type="entry name" value="Ureohydrolase_dom_sf"/>
</dbReference>
<comment type="similarity">
    <text evidence="2 12">Belongs to the histone deacetylase family. HD type 2 subfamily.</text>
</comment>
<feature type="active site" evidence="13">
    <location>
        <position position="740"/>
    </location>
</feature>
<feature type="compositionally biased region" description="Low complexity" evidence="17">
    <location>
        <begin position="493"/>
        <end position="503"/>
    </location>
</feature>
<dbReference type="PANTHER" id="PTHR45364:SF12">
    <property type="entry name" value="HISTONE DEACETYLASE"/>
    <property type="match status" value="1"/>
</dbReference>
<evidence type="ECO:0000256" key="12">
    <source>
        <dbReference type="PIRNR" id="PIRNR037911"/>
    </source>
</evidence>
<evidence type="ECO:0000313" key="20">
    <source>
        <dbReference type="Ensembl" id="ENSPTRP00000015755.5"/>
    </source>
</evidence>
<dbReference type="EMBL" id="AACZ04050585">
    <property type="status" value="NOT_ANNOTATED_CDS"/>
    <property type="molecule type" value="Genomic_DNA"/>
</dbReference>
<evidence type="ECO:0000256" key="7">
    <source>
        <dbReference type="ARBA" id="ARBA00022833"/>
    </source>
</evidence>
<feature type="compositionally biased region" description="Basic and acidic residues" evidence="17">
    <location>
        <begin position="271"/>
        <end position="280"/>
    </location>
</feature>
<evidence type="ECO:0000256" key="9">
    <source>
        <dbReference type="ARBA" id="ARBA00023015"/>
    </source>
</evidence>
<dbReference type="InterPro" id="IPR023801">
    <property type="entry name" value="His_deacetylse_dom"/>
</dbReference>
<keyword evidence="5 14" id="KW-0479">Metal-binding</keyword>
<evidence type="ECO:0000256" key="14">
    <source>
        <dbReference type="PIRSR" id="PIRSR037911-2"/>
    </source>
</evidence>
<dbReference type="EMBL" id="AACZ04050584">
    <property type="status" value="NOT_ANNOTATED_CDS"/>
    <property type="molecule type" value="Genomic_DNA"/>
</dbReference>
<feature type="compositionally biased region" description="Acidic residues" evidence="17">
    <location>
        <begin position="580"/>
        <end position="620"/>
    </location>
</feature>
<evidence type="ECO:0000259" key="19">
    <source>
        <dbReference type="Pfam" id="PF12203"/>
    </source>
</evidence>
<feature type="region of interest" description="Disordered" evidence="17">
    <location>
        <begin position="535"/>
        <end position="624"/>
    </location>
</feature>
<name>H2QD60_PANTR</name>
<evidence type="ECO:0000256" key="16">
    <source>
        <dbReference type="SAM" id="Coils"/>
    </source>
</evidence>
<dbReference type="Proteomes" id="UP000002277">
    <property type="component" value="Chromosome 17"/>
</dbReference>
<evidence type="ECO:0000259" key="18">
    <source>
        <dbReference type="Pfam" id="PF00850"/>
    </source>
</evidence>
<dbReference type="EMBL" id="AACZ04050582">
    <property type="status" value="NOT_ANNOTATED_CDS"/>
    <property type="molecule type" value="Genomic_DNA"/>
</dbReference>
<feature type="region of interest" description="Disordered" evidence="17">
    <location>
        <begin position="40"/>
        <end position="59"/>
    </location>
</feature>
<keyword evidence="8 12" id="KW-0156">Chromatin regulator</keyword>
<comment type="catalytic activity">
    <reaction evidence="12">
        <text>N(6)-acetyl-L-lysyl-[histone] + H2O = L-lysyl-[histone] + acetate</text>
        <dbReference type="Rhea" id="RHEA:58196"/>
        <dbReference type="Rhea" id="RHEA-COMP:9845"/>
        <dbReference type="Rhea" id="RHEA-COMP:11338"/>
        <dbReference type="ChEBI" id="CHEBI:15377"/>
        <dbReference type="ChEBI" id="CHEBI:29969"/>
        <dbReference type="ChEBI" id="CHEBI:30089"/>
        <dbReference type="ChEBI" id="CHEBI:61930"/>
        <dbReference type="EC" id="3.5.1.98"/>
    </reaction>
</comment>
<organism evidence="20 21">
    <name type="scientific">Pan troglodytes</name>
    <name type="common">Chimpanzee</name>
    <dbReference type="NCBI Taxonomy" id="9598"/>
    <lineage>
        <taxon>Eukaryota</taxon>
        <taxon>Metazoa</taxon>
        <taxon>Chordata</taxon>
        <taxon>Craniata</taxon>
        <taxon>Vertebrata</taxon>
        <taxon>Euteleostomi</taxon>
        <taxon>Mammalia</taxon>
        <taxon>Eutheria</taxon>
        <taxon>Euarchontoglires</taxon>
        <taxon>Primates</taxon>
        <taxon>Haplorrhini</taxon>
        <taxon>Catarrhini</taxon>
        <taxon>Hominidae</taxon>
        <taxon>Pan</taxon>
    </lineage>
</organism>
<dbReference type="Gene3D" id="3.40.800.20">
    <property type="entry name" value="Histone deacetylase domain"/>
    <property type="match status" value="1"/>
</dbReference>
<evidence type="ECO:0000256" key="17">
    <source>
        <dbReference type="SAM" id="MobiDB-lite"/>
    </source>
</evidence>
<feature type="domain" description="Histone deacetylase" evidence="18">
    <location>
        <begin position="704"/>
        <end position="930"/>
    </location>
</feature>
<comment type="subcellular location">
    <subcellularLocation>
        <location evidence="1 12">Nucleus</location>
    </subcellularLocation>
</comment>
<evidence type="ECO:0000256" key="3">
    <source>
        <dbReference type="ARBA" id="ARBA00012111"/>
    </source>
</evidence>
<feature type="binding site" evidence="14">
    <location>
        <position position="697"/>
    </location>
    <ligand>
        <name>Zn(2+)</name>
        <dbReference type="ChEBI" id="CHEBI:29105"/>
    </ligand>
</feature>
<feature type="region of interest" description="Disordered" evidence="17">
    <location>
        <begin position="1"/>
        <end position="23"/>
    </location>
</feature>
<dbReference type="SUPFAM" id="SSF52768">
    <property type="entry name" value="Arginase/deacetylase"/>
    <property type="match status" value="1"/>
</dbReference>
<dbReference type="InterPro" id="IPR037138">
    <property type="entry name" value="His_deacetylse_dom_sf"/>
</dbReference>
<reference evidence="20" key="2">
    <citation type="submission" date="2025-08" db="UniProtKB">
        <authorList>
            <consortium name="Ensembl"/>
        </authorList>
    </citation>
    <scope>IDENTIFICATION</scope>
</reference>
<dbReference type="CDD" id="cd10164">
    <property type="entry name" value="ClassIIa_HDAC5_Gln-rich-N"/>
    <property type="match status" value="1"/>
</dbReference>
<dbReference type="PIRSF" id="PIRSF037911">
    <property type="entry name" value="HDAC_II_euk"/>
    <property type="match status" value="1"/>
</dbReference>
<evidence type="ECO:0000256" key="1">
    <source>
        <dbReference type="ARBA" id="ARBA00004123"/>
    </source>
</evidence>
<dbReference type="Ensembl" id="ENSPTRT00000017020.5">
    <property type="protein sequence ID" value="ENSPTRP00000015755.5"/>
    <property type="gene ID" value="ENSPTRG00000009263.6"/>
</dbReference>
<evidence type="ECO:0000256" key="13">
    <source>
        <dbReference type="PIRSR" id="PIRSR037911-1"/>
    </source>
</evidence>
<dbReference type="GO" id="GO:0005634">
    <property type="term" value="C:nucleus"/>
    <property type="evidence" value="ECO:0007669"/>
    <property type="project" value="UniProtKB-SubCell"/>
</dbReference>
<evidence type="ECO:0000256" key="15">
    <source>
        <dbReference type="PIRSR" id="PIRSR037911-3"/>
    </source>
</evidence>
<protein>
    <recommendedName>
        <fullName evidence="3 12">Histone deacetylase</fullName>
        <ecNumber evidence="3 12">3.5.1.98</ecNumber>
    </recommendedName>
</protein>
<comment type="function">
    <text evidence="12">Responsible for the deacetylation of lysine residues on the N-terminal part of the core histones (H2A, H2B, H3 and H4). Histone deacetylation gives a tag for epigenetic repression and plays an important role in transcriptional regulation, cell cycle progression and developmental events.</text>
</comment>
<dbReference type="InterPro" id="IPR046949">
    <property type="entry name" value="HDAC4/5/7/9"/>
</dbReference>
<dbReference type="PRINTS" id="PR01270">
    <property type="entry name" value="HDASUPER"/>
</dbReference>
<dbReference type="EC" id="3.5.1.98" evidence="3 12"/>
<dbReference type="GO" id="GO:0141221">
    <property type="term" value="F:histone deacetylase activity, hydrolytic mechanism"/>
    <property type="evidence" value="ECO:0007669"/>
    <property type="project" value="UniProtKB-EC"/>
</dbReference>
<keyword evidence="9 12" id="KW-0805">Transcription regulation</keyword>
<evidence type="ECO:0000256" key="5">
    <source>
        <dbReference type="ARBA" id="ARBA00022723"/>
    </source>
</evidence>
<dbReference type="AlphaFoldDB" id="H2QD60"/>
<gene>
    <name evidence="20 22" type="primary">HDAC5</name>
</gene>
<dbReference type="InterPro" id="IPR000286">
    <property type="entry name" value="HDACs"/>
</dbReference>
<keyword evidence="16" id="KW-0175">Coiled coil</keyword>
<accession>H2QD60</accession>
<feature type="region of interest" description="Disordered" evidence="17">
    <location>
        <begin position="195"/>
        <end position="280"/>
    </location>
</feature>
<dbReference type="GO" id="GO:0046872">
    <property type="term" value="F:metal ion binding"/>
    <property type="evidence" value="ECO:0007669"/>
    <property type="project" value="UniProtKB-KW"/>
</dbReference>
<evidence type="ECO:0000256" key="8">
    <source>
        <dbReference type="ARBA" id="ARBA00022853"/>
    </source>
</evidence>
<feature type="compositionally biased region" description="Basic and acidic residues" evidence="17">
    <location>
        <begin position="246"/>
        <end position="257"/>
    </location>
</feature>
<feature type="compositionally biased region" description="Low complexity" evidence="17">
    <location>
        <begin position="311"/>
        <end position="326"/>
    </location>
</feature>
<keyword evidence="11" id="KW-0539">Nucleus</keyword>
<dbReference type="InterPro" id="IPR024643">
    <property type="entry name" value="Hist_deacetylase_Gln_rich_N"/>
</dbReference>
<keyword evidence="21" id="KW-1185">Reference proteome</keyword>
<dbReference type="Bgee" id="ENSPTRG00000009263">
    <property type="expression patterns" value="Expressed in superior frontal gyrus and 21 other cell types or tissues"/>
</dbReference>
<feature type="region of interest" description="Disordered" evidence="17">
    <location>
        <begin position="301"/>
        <end position="342"/>
    </location>
</feature>